<dbReference type="EC" id="3.5.1.28" evidence="3"/>
<organism evidence="7 8">
    <name type="scientific">Thalassospira aquimaris</name>
    <dbReference type="NCBI Taxonomy" id="3037796"/>
    <lineage>
        <taxon>Bacteria</taxon>
        <taxon>Pseudomonadati</taxon>
        <taxon>Pseudomonadota</taxon>
        <taxon>Alphaproteobacteria</taxon>
        <taxon>Rhodospirillales</taxon>
        <taxon>Thalassospiraceae</taxon>
        <taxon>Thalassospira</taxon>
    </lineage>
</organism>
<dbReference type="RefSeq" id="WP_114101368.1">
    <property type="nucleotide sequence ID" value="NZ_JARSBO010000006.1"/>
</dbReference>
<accession>A0ABT6GCU7</accession>
<reference evidence="7 8" key="1">
    <citation type="submission" date="2023-03" db="EMBL/GenBank/DDBJ databases">
        <title>Strain FZY0004 represents a novel species in the genus Thalassospira isolated from seawater.</title>
        <authorList>
            <person name="Fu Z.-Y."/>
        </authorList>
    </citation>
    <scope>NUCLEOTIDE SEQUENCE [LARGE SCALE GENOMIC DNA]</scope>
    <source>
        <strain evidence="7 8">FZY0004</strain>
    </source>
</reference>
<proteinExistence type="inferred from homology"/>
<dbReference type="InterPro" id="IPR036366">
    <property type="entry name" value="PGBDSf"/>
</dbReference>
<protein>
    <recommendedName>
        <fullName evidence="3">N-acetylmuramoyl-L-alanine amidase</fullName>
        <ecNumber evidence="3">3.5.1.28</ecNumber>
    </recommendedName>
</protein>
<keyword evidence="5" id="KW-0961">Cell wall biogenesis/degradation</keyword>
<evidence type="ECO:0000256" key="2">
    <source>
        <dbReference type="ARBA" id="ARBA00007553"/>
    </source>
</evidence>
<dbReference type="InterPro" id="IPR051206">
    <property type="entry name" value="NAMLAA_amidase_2"/>
</dbReference>
<evidence type="ECO:0000256" key="1">
    <source>
        <dbReference type="ARBA" id="ARBA00001561"/>
    </source>
</evidence>
<keyword evidence="8" id="KW-1185">Reference proteome</keyword>
<dbReference type="PANTHER" id="PTHR30417">
    <property type="entry name" value="N-ACETYLMURAMOYL-L-ALANINE AMIDASE AMID"/>
    <property type="match status" value="1"/>
</dbReference>
<dbReference type="Gene3D" id="1.10.101.10">
    <property type="entry name" value="PGBD-like superfamily/PGBD"/>
    <property type="match status" value="1"/>
</dbReference>
<dbReference type="SUPFAM" id="SSF55846">
    <property type="entry name" value="N-acetylmuramoyl-L-alanine amidase-like"/>
    <property type="match status" value="1"/>
</dbReference>
<evidence type="ECO:0000256" key="3">
    <source>
        <dbReference type="ARBA" id="ARBA00011901"/>
    </source>
</evidence>
<evidence type="ECO:0000256" key="4">
    <source>
        <dbReference type="ARBA" id="ARBA00022801"/>
    </source>
</evidence>
<dbReference type="Gene3D" id="3.40.80.10">
    <property type="entry name" value="Peptidoglycan recognition protein-like"/>
    <property type="match status" value="1"/>
</dbReference>
<comment type="similarity">
    <text evidence="2">Belongs to the N-acetylmuramoyl-L-alanine amidase 2 family.</text>
</comment>
<dbReference type="InterPro" id="IPR036505">
    <property type="entry name" value="Amidase/PGRP_sf"/>
</dbReference>
<feature type="domain" description="N-acetylmuramoyl-L-alanine amidase" evidence="6">
    <location>
        <begin position="19"/>
        <end position="156"/>
    </location>
</feature>
<gene>
    <name evidence="7" type="ORF">P7680_12805</name>
</gene>
<comment type="caution">
    <text evidence="7">The sequence shown here is derived from an EMBL/GenBank/DDBJ whole genome shotgun (WGS) entry which is preliminary data.</text>
</comment>
<dbReference type="CDD" id="cd06583">
    <property type="entry name" value="PGRP"/>
    <property type="match status" value="1"/>
</dbReference>
<name>A0ABT6GCU7_9PROT</name>
<evidence type="ECO:0000256" key="5">
    <source>
        <dbReference type="ARBA" id="ARBA00023316"/>
    </source>
</evidence>
<dbReference type="PANTHER" id="PTHR30417:SF1">
    <property type="entry name" value="N-ACETYLMURAMOYL-L-ALANINE AMIDASE AMID"/>
    <property type="match status" value="1"/>
</dbReference>
<dbReference type="GO" id="GO:0008745">
    <property type="term" value="F:N-acetylmuramoyl-L-alanine amidase activity"/>
    <property type="evidence" value="ECO:0007669"/>
    <property type="project" value="UniProtKB-EC"/>
</dbReference>
<dbReference type="EMBL" id="JARSBO010000006">
    <property type="protein sequence ID" value="MDG4719881.1"/>
    <property type="molecule type" value="Genomic_DNA"/>
</dbReference>
<comment type="catalytic activity">
    <reaction evidence="1">
        <text>Hydrolyzes the link between N-acetylmuramoyl residues and L-amino acid residues in certain cell-wall glycopeptides.</text>
        <dbReference type="EC" id="3.5.1.28"/>
    </reaction>
</comment>
<dbReference type="Pfam" id="PF01510">
    <property type="entry name" value="Amidase_2"/>
    <property type="match status" value="1"/>
</dbReference>
<dbReference type="Proteomes" id="UP001529180">
    <property type="component" value="Unassembled WGS sequence"/>
</dbReference>
<dbReference type="SMART" id="SM00644">
    <property type="entry name" value="Ami_2"/>
    <property type="match status" value="1"/>
</dbReference>
<keyword evidence="4 7" id="KW-0378">Hydrolase</keyword>
<evidence type="ECO:0000313" key="8">
    <source>
        <dbReference type="Proteomes" id="UP001529180"/>
    </source>
</evidence>
<sequence>MAGAKTNIDMPINILSHPSPNFGPRPDGCPVDILVLHYTGMPTGQAALDRLCDPQSSVSSHYLIEEDGRIFKLVDEDKRAWHAGRGCWQDCTDINSRSIGIEIVNPGHEFGYRAFPDAQIASVVALCQDILARHDIPANRIIAHSDMAPDRKEDPGELFPWQYLAQNGIGIWPDAGEDLAVDPNRFDELLDQIGYGWPAENSDDTGHEDYRTKRVIAFQRRWRSKDISGVIDGQCMAIAAALAKVIGG</sequence>
<dbReference type="InterPro" id="IPR002502">
    <property type="entry name" value="Amidase_domain"/>
</dbReference>
<evidence type="ECO:0000313" key="7">
    <source>
        <dbReference type="EMBL" id="MDG4719881.1"/>
    </source>
</evidence>
<dbReference type="SUPFAM" id="SSF47090">
    <property type="entry name" value="PGBD-like"/>
    <property type="match status" value="1"/>
</dbReference>
<dbReference type="InterPro" id="IPR036365">
    <property type="entry name" value="PGBD-like_sf"/>
</dbReference>
<evidence type="ECO:0000259" key="6">
    <source>
        <dbReference type="SMART" id="SM00644"/>
    </source>
</evidence>